<dbReference type="AlphaFoldDB" id="A0A1X7SV75"/>
<protein>
    <submittedName>
        <fullName evidence="1">Uncharacterized protein</fullName>
    </submittedName>
</protein>
<dbReference type="EnsemblMetazoa" id="Aqu2.1.06046_001">
    <property type="protein sequence ID" value="Aqu2.1.06046_001"/>
    <property type="gene ID" value="Aqu2.1.06046"/>
</dbReference>
<dbReference type="OrthoDB" id="263283at2759"/>
<accession>A0A1X7SV75</accession>
<name>A0A1X7SV75_AMPQE</name>
<organism evidence="1">
    <name type="scientific">Amphimedon queenslandica</name>
    <name type="common">Sponge</name>
    <dbReference type="NCBI Taxonomy" id="400682"/>
    <lineage>
        <taxon>Eukaryota</taxon>
        <taxon>Metazoa</taxon>
        <taxon>Porifera</taxon>
        <taxon>Demospongiae</taxon>
        <taxon>Heteroscleromorpha</taxon>
        <taxon>Haplosclerida</taxon>
        <taxon>Niphatidae</taxon>
        <taxon>Amphimedon</taxon>
    </lineage>
</organism>
<proteinExistence type="predicted"/>
<sequence length="78" mass="9390">YLCHLVKISNEKLEDNFQRIERFYKLVREVCIPTEPPPIKPNCHNNSHSLLKVQEKKKERIDDDSNHDYLESIDQLFH</sequence>
<evidence type="ECO:0000313" key="1">
    <source>
        <dbReference type="EnsemblMetazoa" id="Aqu2.1.06046_001"/>
    </source>
</evidence>
<reference evidence="1" key="1">
    <citation type="submission" date="2017-05" db="UniProtKB">
        <authorList>
            <consortium name="EnsemblMetazoa"/>
        </authorList>
    </citation>
    <scope>IDENTIFICATION</scope>
</reference>
<dbReference type="InParanoid" id="A0A1X7SV75"/>